<reference evidence="3" key="1">
    <citation type="submission" date="2020-08" db="EMBL/GenBank/DDBJ databases">
        <title>Genomic insights into the carbon and energy metabolism of the first obligate autotrophic acetogenic bacterium Aceticella autotrophica gen. nov., sp. nov.</title>
        <authorList>
            <person name="Toshchakov S.V."/>
            <person name="Elcheninov A.G."/>
            <person name="Kublanov I.V."/>
            <person name="Frolov E.N."/>
            <person name="Lebedinsky A.V."/>
        </authorList>
    </citation>
    <scope>NUCLEOTIDE SEQUENCE</scope>
    <source>
        <strain evidence="3">3443-3Ac</strain>
    </source>
</reference>
<feature type="transmembrane region" description="Helical" evidence="1">
    <location>
        <begin position="246"/>
        <end position="266"/>
    </location>
</feature>
<evidence type="ECO:0000256" key="1">
    <source>
        <dbReference type="SAM" id="Phobius"/>
    </source>
</evidence>
<sequence>MILIQLIWMIIKDVSVSIFSPLLWIVIIFILIQYRKNIELEREMLGKERNSLKEQILDSVFYGFAAGILGSIVMVFLGITIDNIGIEYVFPLAIFLMFINPRYICFSYAGGIVSIISLLTGFPSINVAGLMAVVGILHLMESMLIYIDGAVNSIPVFVQTDNGKIAGAYIMKKFWPIPFVALVTVSAAASGIDLFRMPEWWPLFRTDAGLNSIIYSLYSIIAVLGYGDIALTEVPEKRAKVSSRRLFVFSILLILLSVGGIKYILFRWAAAIFGPLAHEFLIIKGQRDEKEKKPMFEVPDNGIMVLSVLKNSPAEQMGIKPGDIIVKINDMFVNSEEDIARVLSTEPSIVWIVVKESDGNYINYEYRNYKGVKGIGILIVPTYSDKVYRLNDMENGGLIKRFFDKINKKK</sequence>
<dbReference type="RefSeq" id="WP_284680849.1">
    <property type="nucleotide sequence ID" value="NZ_CP060096.1"/>
</dbReference>
<keyword evidence="1" id="KW-1133">Transmembrane helix</keyword>
<evidence type="ECO:0000313" key="3">
    <source>
        <dbReference type="EMBL" id="QSZ28111.1"/>
    </source>
</evidence>
<organism evidence="3 4">
    <name type="scientific">Aceticella autotrophica</name>
    <dbReference type="NCBI Taxonomy" id="2755338"/>
    <lineage>
        <taxon>Bacteria</taxon>
        <taxon>Bacillati</taxon>
        <taxon>Bacillota</taxon>
        <taxon>Clostridia</taxon>
        <taxon>Thermoanaerobacterales</taxon>
        <taxon>Thermoanaerobacteraceae</taxon>
        <taxon>Aceticella</taxon>
    </lineage>
</organism>
<dbReference type="PROSITE" id="PS50106">
    <property type="entry name" value="PDZ"/>
    <property type="match status" value="1"/>
</dbReference>
<dbReference type="InterPro" id="IPR036034">
    <property type="entry name" value="PDZ_sf"/>
</dbReference>
<dbReference type="SMART" id="SM00228">
    <property type="entry name" value="PDZ"/>
    <property type="match status" value="1"/>
</dbReference>
<dbReference type="Pfam" id="PF17820">
    <property type="entry name" value="PDZ_6"/>
    <property type="match status" value="1"/>
</dbReference>
<accession>A0A975AX63</accession>
<evidence type="ECO:0000259" key="2">
    <source>
        <dbReference type="PROSITE" id="PS50106"/>
    </source>
</evidence>
<feature type="transmembrane region" description="Helical" evidence="1">
    <location>
        <begin position="115"/>
        <end position="137"/>
    </location>
</feature>
<dbReference type="KEGG" id="aaut:ACETAC_04465"/>
<keyword evidence="4" id="KW-1185">Reference proteome</keyword>
<name>A0A975AX63_9THEO</name>
<feature type="transmembrane region" description="Helical" evidence="1">
    <location>
        <begin position="174"/>
        <end position="192"/>
    </location>
</feature>
<keyword evidence="1" id="KW-0812">Transmembrane</keyword>
<keyword evidence="1" id="KW-0472">Membrane</keyword>
<dbReference type="AlphaFoldDB" id="A0A975AX63"/>
<dbReference type="InterPro" id="IPR041489">
    <property type="entry name" value="PDZ_6"/>
</dbReference>
<feature type="transmembrane region" description="Helical" evidence="1">
    <location>
        <begin position="14"/>
        <end position="34"/>
    </location>
</feature>
<proteinExistence type="predicted"/>
<feature type="transmembrane region" description="Helical" evidence="1">
    <location>
        <begin position="60"/>
        <end position="81"/>
    </location>
</feature>
<protein>
    <submittedName>
        <fullName evidence="3">PDZ domain-containing protein</fullName>
    </submittedName>
</protein>
<gene>
    <name evidence="3" type="ORF">ACETAC_04465</name>
</gene>
<feature type="transmembrane region" description="Helical" evidence="1">
    <location>
        <begin position="212"/>
        <end position="234"/>
    </location>
</feature>
<feature type="domain" description="PDZ" evidence="2">
    <location>
        <begin position="281"/>
        <end position="358"/>
    </location>
</feature>
<dbReference type="Gene3D" id="2.30.42.10">
    <property type="match status" value="1"/>
</dbReference>
<dbReference type="SUPFAM" id="SSF50156">
    <property type="entry name" value="PDZ domain-like"/>
    <property type="match status" value="1"/>
</dbReference>
<dbReference type="EMBL" id="CP060096">
    <property type="protein sequence ID" value="QSZ28111.1"/>
    <property type="molecule type" value="Genomic_DNA"/>
</dbReference>
<evidence type="ECO:0000313" key="4">
    <source>
        <dbReference type="Proteomes" id="UP000671913"/>
    </source>
</evidence>
<dbReference type="Proteomes" id="UP000671913">
    <property type="component" value="Chromosome"/>
</dbReference>
<dbReference type="InterPro" id="IPR001478">
    <property type="entry name" value="PDZ"/>
</dbReference>
<feature type="transmembrane region" description="Helical" evidence="1">
    <location>
        <begin position="88"/>
        <end position="109"/>
    </location>
</feature>